<feature type="transmembrane region" description="Helical" evidence="1">
    <location>
        <begin position="116"/>
        <end position="135"/>
    </location>
</feature>
<feature type="transmembrane region" description="Helical" evidence="1">
    <location>
        <begin position="77"/>
        <end position="95"/>
    </location>
</feature>
<keyword evidence="1" id="KW-1133">Transmembrane helix</keyword>
<proteinExistence type="predicted"/>
<dbReference type="Proteomes" id="UP001564760">
    <property type="component" value="Unassembled WGS sequence"/>
</dbReference>
<keyword evidence="1" id="KW-0472">Membrane</keyword>
<feature type="transmembrane region" description="Helical" evidence="1">
    <location>
        <begin position="204"/>
        <end position="222"/>
    </location>
</feature>
<reference evidence="2 3" key="1">
    <citation type="submission" date="2024-08" db="EMBL/GenBank/DDBJ databases">
        <title>Mycobacterium servetensis sp. nov., a novel rapid-growing mycobacterial species recovered from a human patient in Zaragoza, Spain.</title>
        <authorList>
            <person name="Tristancho-Baro A.I."/>
            <person name="Buenestado-Serrano S."/>
            <person name="Garcia De Viedma D."/>
            <person name="Milagro-Beamonte A."/>
            <person name="Burillo N."/>
            <person name="Sanz S."/>
            <person name="Lopez-Calleja A.I."/>
            <person name="Penas-Utrilla D."/>
            <person name="Guardingo M."/>
            <person name="Garcia M.J."/>
            <person name="Vinuelas-Bayon J."/>
        </authorList>
    </citation>
    <scope>NUCLEOTIDE SEQUENCE [LARGE SCALE GENOMIC DNA]</scope>
    <source>
        <strain evidence="3">HUMS_12744610</strain>
    </source>
</reference>
<name>A0ABV4BVV2_9MYCO</name>
<keyword evidence="3" id="KW-1185">Reference proteome</keyword>
<organism evidence="2 3">
    <name type="scientific">Mycobacterium servetii</name>
    <dbReference type="NCBI Taxonomy" id="3237418"/>
    <lineage>
        <taxon>Bacteria</taxon>
        <taxon>Bacillati</taxon>
        <taxon>Actinomycetota</taxon>
        <taxon>Actinomycetes</taxon>
        <taxon>Mycobacteriales</taxon>
        <taxon>Mycobacteriaceae</taxon>
        <taxon>Mycobacterium</taxon>
    </lineage>
</organism>
<evidence type="ECO:0000313" key="3">
    <source>
        <dbReference type="Proteomes" id="UP001564760"/>
    </source>
</evidence>
<evidence type="ECO:0000256" key="1">
    <source>
        <dbReference type="SAM" id="Phobius"/>
    </source>
</evidence>
<keyword evidence="1" id="KW-0812">Transmembrane</keyword>
<evidence type="ECO:0000313" key="2">
    <source>
        <dbReference type="EMBL" id="MEY8013692.1"/>
    </source>
</evidence>
<feature type="transmembrane region" description="Helical" evidence="1">
    <location>
        <begin position="6"/>
        <end position="26"/>
    </location>
</feature>
<dbReference type="EMBL" id="JBGEDP010000001">
    <property type="protein sequence ID" value="MEY8013692.1"/>
    <property type="molecule type" value="Genomic_DNA"/>
</dbReference>
<gene>
    <name evidence="2" type="ORF">AB8998_00785</name>
</gene>
<dbReference type="RefSeq" id="WP_369736353.1">
    <property type="nucleotide sequence ID" value="NZ_JBGEDP010000001.1"/>
</dbReference>
<comment type="caution">
    <text evidence="2">The sequence shown here is derived from an EMBL/GenBank/DDBJ whole genome shotgun (WGS) entry which is preliminary data.</text>
</comment>
<protein>
    <submittedName>
        <fullName evidence="2">GAP family protein</fullName>
    </submittedName>
</protein>
<sequence>MWSTVLLLGLAVVLEPIRIGLVVLMLHRRRPMLQLLVFLCGGLTMGVGVGLVLLFLLGATPLAGHLTVAGVQISTGLTALLVAVVLTTGVSARVVRRVPADAPPGRSGRLSATARRLLQGDSLCVAAVAGLGAALPSANYLGAMAAILAAGAAPAAQAGALLTFNAVAFAMAEIPLVSYAVAPQATRAATAALRDWLRTRTQRGTGFMVGAGGFLMLTLGLSRL</sequence>
<dbReference type="Pfam" id="PF11139">
    <property type="entry name" value="SfLAP"/>
    <property type="match status" value="1"/>
</dbReference>
<feature type="transmembrane region" description="Helical" evidence="1">
    <location>
        <begin position="33"/>
        <end position="57"/>
    </location>
</feature>
<dbReference type="InterPro" id="IPR021315">
    <property type="entry name" value="Gap/Sap"/>
</dbReference>
<accession>A0ABV4BVV2</accession>